<evidence type="ECO:0000313" key="2">
    <source>
        <dbReference type="Proteomes" id="UP000265703"/>
    </source>
</evidence>
<gene>
    <name evidence="1" type="ORF">C1645_794249</name>
</gene>
<dbReference type="InterPro" id="IPR011009">
    <property type="entry name" value="Kinase-like_dom_sf"/>
</dbReference>
<evidence type="ECO:0000313" key="1">
    <source>
        <dbReference type="EMBL" id="RIA79503.1"/>
    </source>
</evidence>
<name>A0A397RZA1_9GLOM</name>
<dbReference type="AlphaFoldDB" id="A0A397RZA1"/>
<sequence>IMTCTWLFDICEGKRPLIPEYTPEPYADLMKRCWDPDPINRPTAKELRRKFSDWPIIHLGYNLLESIQSNEQLLIEKAFSYNQEDKWKTRLSELAANPHPLKKSQNLLTSKRLDFSKQLLEIRNVKMNDKLGIKDVEMKKNDDEYNSRQFELSLSLEGLNMH</sequence>
<dbReference type="EMBL" id="QKYT01001265">
    <property type="protein sequence ID" value="RIA79503.1"/>
    <property type="molecule type" value="Genomic_DNA"/>
</dbReference>
<dbReference type="SUPFAM" id="SSF56112">
    <property type="entry name" value="Protein kinase-like (PK-like)"/>
    <property type="match status" value="1"/>
</dbReference>
<accession>A0A397RZA1</accession>
<feature type="non-terminal residue" evidence="1">
    <location>
        <position position="1"/>
    </location>
</feature>
<protein>
    <recommendedName>
        <fullName evidence="3">Serine-threonine/tyrosine-protein kinase catalytic domain-containing protein</fullName>
    </recommendedName>
</protein>
<comment type="caution">
    <text evidence="1">The sequence shown here is derived from an EMBL/GenBank/DDBJ whole genome shotgun (WGS) entry which is preliminary data.</text>
</comment>
<proteinExistence type="predicted"/>
<evidence type="ECO:0008006" key="3">
    <source>
        <dbReference type="Google" id="ProtNLM"/>
    </source>
</evidence>
<dbReference type="Gene3D" id="1.10.510.10">
    <property type="entry name" value="Transferase(Phosphotransferase) domain 1"/>
    <property type="match status" value="1"/>
</dbReference>
<dbReference type="Proteomes" id="UP000265703">
    <property type="component" value="Unassembled WGS sequence"/>
</dbReference>
<reference evidence="1 2" key="1">
    <citation type="submission" date="2018-06" db="EMBL/GenBank/DDBJ databases">
        <title>Comparative genomics reveals the genomic features of Rhizophagus irregularis, R. cerebriforme, R. diaphanum and Gigaspora rosea, and their symbiotic lifestyle signature.</title>
        <authorList>
            <person name="Morin E."/>
            <person name="San Clemente H."/>
            <person name="Chen E.C.H."/>
            <person name="De La Providencia I."/>
            <person name="Hainaut M."/>
            <person name="Kuo A."/>
            <person name="Kohler A."/>
            <person name="Murat C."/>
            <person name="Tang N."/>
            <person name="Roy S."/>
            <person name="Loubradou J."/>
            <person name="Henrissat B."/>
            <person name="Grigoriev I.V."/>
            <person name="Corradi N."/>
            <person name="Roux C."/>
            <person name="Martin F.M."/>
        </authorList>
    </citation>
    <scope>NUCLEOTIDE SEQUENCE [LARGE SCALE GENOMIC DNA]</scope>
    <source>
        <strain evidence="1 2">DAOM 227022</strain>
    </source>
</reference>
<keyword evidence="2" id="KW-1185">Reference proteome</keyword>
<organism evidence="1 2">
    <name type="scientific">Glomus cerebriforme</name>
    <dbReference type="NCBI Taxonomy" id="658196"/>
    <lineage>
        <taxon>Eukaryota</taxon>
        <taxon>Fungi</taxon>
        <taxon>Fungi incertae sedis</taxon>
        <taxon>Mucoromycota</taxon>
        <taxon>Glomeromycotina</taxon>
        <taxon>Glomeromycetes</taxon>
        <taxon>Glomerales</taxon>
        <taxon>Glomeraceae</taxon>
        <taxon>Glomus</taxon>
    </lineage>
</organism>
<dbReference type="OrthoDB" id="4062651at2759"/>